<dbReference type="PANTHER" id="PTHR31061:SF24">
    <property type="entry name" value="LD22376P"/>
    <property type="match status" value="1"/>
</dbReference>
<dbReference type="OrthoDB" id="9788724at2"/>
<proteinExistence type="predicted"/>
<evidence type="ECO:0000313" key="4">
    <source>
        <dbReference type="Proteomes" id="UP000245820"/>
    </source>
</evidence>
<keyword evidence="1" id="KW-0812">Transmembrane</keyword>
<keyword evidence="1" id="KW-1133">Transmembrane helix</keyword>
<feature type="domain" description="Heparan-alpha-glucosaminide N-acetyltransferase catalytic" evidence="2">
    <location>
        <begin position="7"/>
        <end position="149"/>
    </location>
</feature>
<evidence type="ECO:0000313" key="3">
    <source>
        <dbReference type="EMBL" id="AWL05461.1"/>
    </source>
</evidence>
<protein>
    <recommendedName>
        <fullName evidence="2">Heparan-alpha-glucosaminide N-acetyltransferase catalytic domain-containing protein</fullName>
    </recommendedName>
</protein>
<feature type="transmembrane region" description="Helical" evidence="1">
    <location>
        <begin position="298"/>
        <end position="322"/>
    </location>
</feature>
<feature type="transmembrane region" description="Helical" evidence="1">
    <location>
        <begin position="115"/>
        <end position="133"/>
    </location>
</feature>
<accession>A0A2S2DJG9</accession>
<dbReference type="EMBL" id="CP029343">
    <property type="protein sequence ID" value="AWL05461.1"/>
    <property type="molecule type" value="Genomic_DNA"/>
</dbReference>
<sequence>MIDAPARLTSLDAFRGFTIAAMVLVNNPGDWGHLHAQLAHAAWHGWTFTDTIFPFFLFIGGVAMALSLGRLAAAGADRPQLLIKLAKRAALIFLIGFLLNLIPRFDWGSVRIPGVLQRIALCTLVAAPLVVYLRWRGQALAIFLLLALYSVLMLLVPVPGIGAGVLEPGQDVGAWIDRALIGGHLWAQAKTWDPEGLVSTLPAVCSLLFGVLAGRLLLSTLPRTEQVVWLMLAGLACLALGSTLDAVLMPINKSLWTPSFCLLMSGWALLAFGASYWLLDAAPSTALRERMQRLSTPFVIYGMNALFIFALSGLIAKMLGFIKFTQPDGSQLALGRLLYAPFAALPLDPRNTSLLYAIAFNACMFAIAWCMWRKRWFVKV</sequence>
<feature type="transmembrane region" description="Helical" evidence="1">
    <location>
        <begin position="255"/>
        <end position="278"/>
    </location>
</feature>
<name>A0A2S2DJG9_9BURK</name>
<reference evidence="3 4" key="1">
    <citation type="submission" date="2018-05" db="EMBL/GenBank/DDBJ databases">
        <title>Complete genome sequence of Massilia oculi sp. nov. CCUG 43427T (=DSM 26321T), the type strain of M. oculi, and comparison with genome sequences of other Massilia strains.</title>
        <authorList>
            <person name="Zhu B."/>
        </authorList>
    </citation>
    <scope>NUCLEOTIDE SEQUENCE [LARGE SCALE GENOMIC DNA]</scope>
    <source>
        <strain evidence="3 4">CCUG 43427</strain>
    </source>
</reference>
<gene>
    <name evidence="3" type="ORF">DIR46_14135</name>
</gene>
<organism evidence="3 4">
    <name type="scientific">Massilia oculi</name>
    <dbReference type="NCBI Taxonomy" id="945844"/>
    <lineage>
        <taxon>Bacteria</taxon>
        <taxon>Pseudomonadati</taxon>
        <taxon>Pseudomonadota</taxon>
        <taxon>Betaproteobacteria</taxon>
        <taxon>Burkholderiales</taxon>
        <taxon>Oxalobacteraceae</taxon>
        <taxon>Telluria group</taxon>
        <taxon>Massilia</taxon>
    </lineage>
</organism>
<feature type="transmembrane region" description="Helical" evidence="1">
    <location>
        <begin position="140"/>
        <end position="158"/>
    </location>
</feature>
<dbReference type="Pfam" id="PF07786">
    <property type="entry name" value="HGSNAT_cat"/>
    <property type="match status" value="1"/>
</dbReference>
<feature type="transmembrane region" description="Helical" evidence="1">
    <location>
        <begin position="85"/>
        <end position="103"/>
    </location>
</feature>
<feature type="transmembrane region" description="Helical" evidence="1">
    <location>
        <begin position="227"/>
        <end position="249"/>
    </location>
</feature>
<dbReference type="Proteomes" id="UP000245820">
    <property type="component" value="Chromosome"/>
</dbReference>
<keyword evidence="1" id="KW-0472">Membrane</keyword>
<feature type="transmembrane region" description="Helical" evidence="1">
    <location>
        <begin position="354"/>
        <end position="372"/>
    </location>
</feature>
<dbReference type="PANTHER" id="PTHR31061">
    <property type="entry name" value="LD22376P"/>
    <property type="match status" value="1"/>
</dbReference>
<evidence type="ECO:0000256" key="1">
    <source>
        <dbReference type="SAM" id="Phobius"/>
    </source>
</evidence>
<dbReference type="InterPro" id="IPR012429">
    <property type="entry name" value="HGSNAT_cat"/>
</dbReference>
<dbReference type="AlphaFoldDB" id="A0A2S2DJG9"/>
<evidence type="ECO:0000259" key="2">
    <source>
        <dbReference type="Pfam" id="PF07786"/>
    </source>
</evidence>
<dbReference type="KEGG" id="mtim:DIR46_14135"/>
<keyword evidence="4" id="KW-1185">Reference proteome</keyword>
<dbReference type="RefSeq" id="WP_109345798.1">
    <property type="nucleotide sequence ID" value="NZ_CP029343.1"/>
</dbReference>
<feature type="transmembrane region" description="Helical" evidence="1">
    <location>
        <begin position="52"/>
        <end position="73"/>
    </location>
</feature>
<feature type="transmembrane region" description="Helical" evidence="1">
    <location>
        <begin position="196"/>
        <end position="218"/>
    </location>
</feature>